<feature type="region of interest" description="Disordered" evidence="13">
    <location>
        <begin position="19"/>
        <end position="84"/>
    </location>
</feature>
<dbReference type="InterPro" id="IPR021261">
    <property type="entry name" value="GPCAT"/>
</dbReference>
<evidence type="ECO:0000313" key="15">
    <source>
        <dbReference type="EMBL" id="RMY42775.1"/>
    </source>
</evidence>
<feature type="transmembrane region" description="Helical" evidence="14">
    <location>
        <begin position="418"/>
        <end position="437"/>
    </location>
</feature>
<feature type="transmembrane region" description="Helical" evidence="14">
    <location>
        <begin position="271"/>
        <end position="290"/>
    </location>
</feature>
<sequence>MPASTLSSGVTKSAVASNVAQMAAAKEESSKQPPNDSKTNGNTKATCGENEAADYLSVVSGAGDDPYSPSEPGMATMSRTTSADNDSGDFDSFGQSDFPPVDRLTIFDILENFALPQRLEGLQNALNNQAEKVRKQKERLASRALPNKSAIEEWRKRVKLNPDEQLEKYRSRMNKSVDRLSKRFNDSKSVTLGEKISFLTACLNIFISAYLIGAFPEYFHYWYTVQLAYFMPIRWYKYHKTGYHYFLADLCYYTNFLLILTIWFFPQSKRLFISTYCLALGNNAVAIALWRNSLVLHSLDKVTSLFIHIMPCATLHVLVHLIPESLQREKFPAIHTIKYSPPDAPEHYSLRDMIVWATLPYAVWQLSYHFLITVRKRKKIAAGNPTSFTWLKRSYSGNFLGKFVLSCPEYLQEPIFMCFQYSYAMLTILPCPIWFWYRWAGAGFLMVVFAWASWNGATYYIDVFGRRMEKELNQLKKEVARMSNPELSGQDGSLESPQASPAGPQGVDGAGDGSGGGKTTALDLGPAAQQDAPSHRGAHNQNTAAAAAASSGDEPAEGTSGFRPM</sequence>
<feature type="region of interest" description="Disordered" evidence="13">
    <location>
        <begin position="485"/>
        <end position="565"/>
    </location>
</feature>
<dbReference type="Pfam" id="PF10998">
    <property type="entry name" value="DUF2838"/>
    <property type="match status" value="1"/>
</dbReference>
<dbReference type="Proteomes" id="UP000270230">
    <property type="component" value="Unassembled WGS sequence"/>
</dbReference>
<feature type="compositionally biased region" description="Gly residues" evidence="13">
    <location>
        <begin position="506"/>
        <end position="518"/>
    </location>
</feature>
<dbReference type="OrthoDB" id="406287at2759"/>
<keyword evidence="8" id="KW-0443">Lipid metabolism</keyword>
<feature type="compositionally biased region" description="Polar residues" evidence="13">
    <location>
        <begin position="485"/>
        <end position="499"/>
    </location>
</feature>
<evidence type="ECO:0000256" key="6">
    <source>
        <dbReference type="ARBA" id="ARBA00022692"/>
    </source>
</evidence>
<keyword evidence="7 14" id="KW-1133">Transmembrane helix</keyword>
<dbReference type="GO" id="GO:0016746">
    <property type="term" value="F:acyltransferase activity"/>
    <property type="evidence" value="ECO:0007669"/>
    <property type="project" value="UniProtKB-KW"/>
</dbReference>
<evidence type="ECO:0000313" key="16">
    <source>
        <dbReference type="Proteomes" id="UP000270230"/>
    </source>
</evidence>
<evidence type="ECO:0000256" key="4">
    <source>
        <dbReference type="ARBA" id="ARBA00022516"/>
    </source>
</evidence>
<evidence type="ECO:0000256" key="3">
    <source>
        <dbReference type="ARBA" id="ARBA00019082"/>
    </source>
</evidence>
<evidence type="ECO:0000256" key="13">
    <source>
        <dbReference type="SAM" id="MobiDB-lite"/>
    </source>
</evidence>
<dbReference type="PANTHER" id="PTHR31201:SF1">
    <property type="entry name" value="GLYCEROPHOSPHOCHOLINE ACYLTRANSFERASE 1"/>
    <property type="match status" value="1"/>
</dbReference>
<keyword evidence="5" id="KW-0808">Transferase</keyword>
<comment type="caution">
    <text evidence="15">The sequence shown here is derived from an EMBL/GenBank/DDBJ whole genome shotgun (WGS) entry which is preliminary data.</text>
</comment>
<accession>A0A3M7BSG3</accession>
<feature type="transmembrane region" description="Helical" evidence="14">
    <location>
        <begin position="192"/>
        <end position="212"/>
    </location>
</feature>
<evidence type="ECO:0000256" key="9">
    <source>
        <dbReference type="ARBA" id="ARBA00023136"/>
    </source>
</evidence>
<evidence type="ECO:0000256" key="5">
    <source>
        <dbReference type="ARBA" id="ARBA00022679"/>
    </source>
</evidence>
<feature type="compositionally biased region" description="Polar residues" evidence="13">
    <location>
        <begin position="31"/>
        <end position="45"/>
    </location>
</feature>
<evidence type="ECO:0000256" key="11">
    <source>
        <dbReference type="ARBA" id="ARBA00023264"/>
    </source>
</evidence>
<keyword evidence="10" id="KW-0594">Phospholipid biosynthesis</keyword>
<evidence type="ECO:0000256" key="7">
    <source>
        <dbReference type="ARBA" id="ARBA00022989"/>
    </source>
</evidence>
<dbReference type="AlphaFoldDB" id="A0A3M7BSG3"/>
<evidence type="ECO:0000256" key="12">
    <source>
        <dbReference type="ARBA" id="ARBA00023315"/>
    </source>
</evidence>
<protein>
    <recommendedName>
        <fullName evidence="3">Glycerophosphocholine acyltransferase 1</fullName>
    </recommendedName>
</protein>
<evidence type="ECO:0000256" key="2">
    <source>
        <dbReference type="ARBA" id="ARBA00006675"/>
    </source>
</evidence>
<feature type="transmembrane region" description="Helical" evidence="14">
    <location>
        <begin position="243"/>
        <end position="265"/>
    </location>
</feature>
<evidence type="ECO:0000256" key="1">
    <source>
        <dbReference type="ARBA" id="ARBA00004141"/>
    </source>
</evidence>
<comment type="similarity">
    <text evidence="2">Belongs to the GPC1 family.</text>
</comment>
<organism evidence="15 16">
    <name type="scientific">Hortaea werneckii</name>
    <name type="common">Black yeast</name>
    <name type="synonym">Cladosporium werneckii</name>
    <dbReference type="NCBI Taxonomy" id="91943"/>
    <lineage>
        <taxon>Eukaryota</taxon>
        <taxon>Fungi</taxon>
        <taxon>Dikarya</taxon>
        <taxon>Ascomycota</taxon>
        <taxon>Pezizomycotina</taxon>
        <taxon>Dothideomycetes</taxon>
        <taxon>Dothideomycetidae</taxon>
        <taxon>Mycosphaerellales</taxon>
        <taxon>Teratosphaeriaceae</taxon>
        <taxon>Hortaea</taxon>
    </lineage>
</organism>
<evidence type="ECO:0000256" key="8">
    <source>
        <dbReference type="ARBA" id="ARBA00023098"/>
    </source>
</evidence>
<dbReference type="EMBL" id="QWIN01001285">
    <property type="protein sequence ID" value="RMY42775.1"/>
    <property type="molecule type" value="Genomic_DNA"/>
</dbReference>
<dbReference type="GO" id="GO:0016020">
    <property type="term" value="C:membrane"/>
    <property type="evidence" value="ECO:0007669"/>
    <property type="project" value="UniProtKB-SubCell"/>
</dbReference>
<keyword evidence="9 14" id="KW-0472">Membrane</keyword>
<evidence type="ECO:0000256" key="14">
    <source>
        <dbReference type="SAM" id="Phobius"/>
    </source>
</evidence>
<feature type="transmembrane region" description="Helical" evidence="14">
    <location>
        <begin position="443"/>
        <end position="461"/>
    </location>
</feature>
<proteinExistence type="inferred from homology"/>
<keyword evidence="12" id="KW-0012">Acyltransferase</keyword>
<dbReference type="PANTHER" id="PTHR31201">
    <property type="entry name" value="OS01G0585100 PROTEIN"/>
    <property type="match status" value="1"/>
</dbReference>
<keyword evidence="6 14" id="KW-0812">Transmembrane</keyword>
<feature type="transmembrane region" description="Helical" evidence="14">
    <location>
        <begin position="302"/>
        <end position="322"/>
    </location>
</feature>
<evidence type="ECO:0000256" key="10">
    <source>
        <dbReference type="ARBA" id="ARBA00023209"/>
    </source>
</evidence>
<name>A0A3M7BSG3_HORWE</name>
<dbReference type="GO" id="GO:0006656">
    <property type="term" value="P:phosphatidylcholine biosynthetic process"/>
    <property type="evidence" value="ECO:0007669"/>
    <property type="project" value="TreeGrafter"/>
</dbReference>
<feature type="transmembrane region" description="Helical" evidence="14">
    <location>
        <begin position="353"/>
        <end position="371"/>
    </location>
</feature>
<reference evidence="15 16" key="1">
    <citation type="journal article" date="2018" name="BMC Genomics">
        <title>Genomic evidence for intraspecific hybridization in a clonal and extremely halotolerant yeast.</title>
        <authorList>
            <person name="Gostincar C."/>
            <person name="Stajich J.E."/>
            <person name="Zupancic J."/>
            <person name="Zalar P."/>
            <person name="Gunde-Cimerman N."/>
        </authorList>
    </citation>
    <scope>NUCLEOTIDE SEQUENCE [LARGE SCALE GENOMIC DNA]</scope>
    <source>
        <strain evidence="15 16">EXF-151</strain>
    </source>
</reference>
<dbReference type="VEuPathDB" id="FungiDB:BTJ68_07858"/>
<keyword evidence="11" id="KW-1208">Phospholipid metabolism</keyword>
<comment type="subcellular location">
    <subcellularLocation>
        <location evidence="1">Membrane</location>
        <topology evidence="1">Multi-pass membrane protein</topology>
    </subcellularLocation>
</comment>
<gene>
    <name evidence="15" type="ORF">D0865_11708</name>
</gene>
<keyword evidence="4" id="KW-0444">Lipid biosynthesis</keyword>